<dbReference type="Pfam" id="PF00126">
    <property type="entry name" value="HTH_1"/>
    <property type="match status" value="1"/>
</dbReference>
<dbReference type="RefSeq" id="WP_115087440.1">
    <property type="nucleotide sequence ID" value="NZ_CBCSFG010000024.1"/>
</dbReference>
<evidence type="ECO:0000256" key="2">
    <source>
        <dbReference type="ARBA" id="ARBA00023015"/>
    </source>
</evidence>
<evidence type="ECO:0000313" key="6">
    <source>
        <dbReference type="EMBL" id="SUQ63835.1"/>
    </source>
</evidence>
<keyword evidence="4" id="KW-0804">Transcription</keyword>
<reference evidence="7" key="1">
    <citation type="submission" date="2018-07" db="EMBL/GenBank/DDBJ databases">
        <authorList>
            <person name="Blom J."/>
        </authorList>
    </citation>
    <scope>NUCLEOTIDE SEQUENCE [LARGE SCALE GENOMIC DNA]</scope>
    <source>
        <strain evidence="7">CCOS 864</strain>
    </source>
</reference>
<dbReference type="PROSITE" id="PS50931">
    <property type="entry name" value="HTH_LYSR"/>
    <property type="match status" value="1"/>
</dbReference>
<organism evidence="6 7">
    <name type="scientific">Pseudomonas wadenswilerensis</name>
    <dbReference type="NCBI Taxonomy" id="1785161"/>
    <lineage>
        <taxon>Bacteria</taxon>
        <taxon>Pseudomonadati</taxon>
        <taxon>Pseudomonadota</taxon>
        <taxon>Gammaproteobacteria</taxon>
        <taxon>Pseudomonadales</taxon>
        <taxon>Pseudomonadaceae</taxon>
        <taxon>Pseudomonas</taxon>
    </lineage>
</organism>
<accession>A0A380T1K8</accession>
<keyword evidence="2" id="KW-0805">Transcription regulation</keyword>
<dbReference type="CDD" id="cd08414">
    <property type="entry name" value="PBP2_LTTR_aromatics_like"/>
    <property type="match status" value="1"/>
</dbReference>
<dbReference type="InterPro" id="IPR000847">
    <property type="entry name" value="LysR_HTH_N"/>
</dbReference>
<dbReference type="PANTHER" id="PTHR30346:SF0">
    <property type="entry name" value="HCA OPERON TRANSCRIPTIONAL ACTIVATOR HCAR"/>
    <property type="match status" value="1"/>
</dbReference>
<dbReference type="InterPro" id="IPR036390">
    <property type="entry name" value="WH_DNA-bd_sf"/>
</dbReference>
<dbReference type="GO" id="GO:0003700">
    <property type="term" value="F:DNA-binding transcription factor activity"/>
    <property type="evidence" value="ECO:0007669"/>
    <property type="project" value="InterPro"/>
</dbReference>
<feature type="domain" description="HTH lysR-type" evidence="5">
    <location>
        <begin position="2"/>
        <end position="59"/>
    </location>
</feature>
<dbReference type="AlphaFoldDB" id="A0A380T1K8"/>
<keyword evidence="3" id="KW-0238">DNA-binding</keyword>
<dbReference type="InterPro" id="IPR036388">
    <property type="entry name" value="WH-like_DNA-bd_sf"/>
</dbReference>
<evidence type="ECO:0000256" key="4">
    <source>
        <dbReference type="ARBA" id="ARBA00023163"/>
    </source>
</evidence>
<sequence>MIETRLLRQFIAVAEELHFHRAAERLHMAQPPLSQAIGRLEQRLGFALFTRHSRGVALTAAGAAFVQTARATLATLQQGIVQARHVAEGIAGQLRIGSLALAGYPLLLNALKQFRADWPKVQLDLQQGSSAQLVENLLDGQLDIAVVRQLPIMSERLSSRLLLEEEILLAVPSEHSRTGETSVSLADFADEDFVFTPQALGAGYHQQLLDLCQSAGFYPRISQQAAQLQTLINLVGCGFGIALVPAAAAQANAQPGVRFCHLLGASPRLGLYLVWRSDDPSPLPGRFIALTESADTDLRADNAR</sequence>
<dbReference type="GO" id="GO:0003677">
    <property type="term" value="F:DNA binding"/>
    <property type="evidence" value="ECO:0007669"/>
    <property type="project" value="UniProtKB-KW"/>
</dbReference>
<evidence type="ECO:0000256" key="3">
    <source>
        <dbReference type="ARBA" id="ARBA00023125"/>
    </source>
</evidence>
<evidence type="ECO:0000313" key="7">
    <source>
        <dbReference type="Proteomes" id="UP000255177"/>
    </source>
</evidence>
<dbReference type="Gene3D" id="3.40.190.10">
    <property type="entry name" value="Periplasmic binding protein-like II"/>
    <property type="match status" value="2"/>
</dbReference>
<dbReference type="EMBL" id="UIDD01000008">
    <property type="protein sequence ID" value="SUQ63835.1"/>
    <property type="molecule type" value="Genomic_DNA"/>
</dbReference>
<dbReference type="FunFam" id="1.10.10.10:FF:000001">
    <property type="entry name" value="LysR family transcriptional regulator"/>
    <property type="match status" value="1"/>
</dbReference>
<name>A0A380T1K8_9PSED</name>
<dbReference type="InterPro" id="IPR005119">
    <property type="entry name" value="LysR_subst-bd"/>
</dbReference>
<dbReference type="GO" id="GO:0032993">
    <property type="term" value="C:protein-DNA complex"/>
    <property type="evidence" value="ECO:0007669"/>
    <property type="project" value="TreeGrafter"/>
</dbReference>
<dbReference type="Pfam" id="PF03466">
    <property type="entry name" value="LysR_substrate"/>
    <property type="match status" value="1"/>
</dbReference>
<dbReference type="PRINTS" id="PR00039">
    <property type="entry name" value="HTHLYSR"/>
</dbReference>
<dbReference type="Gene3D" id="1.10.10.10">
    <property type="entry name" value="Winged helix-like DNA-binding domain superfamily/Winged helix DNA-binding domain"/>
    <property type="match status" value="1"/>
</dbReference>
<dbReference type="Proteomes" id="UP000255177">
    <property type="component" value="Unassembled WGS sequence"/>
</dbReference>
<evidence type="ECO:0000256" key="1">
    <source>
        <dbReference type="ARBA" id="ARBA00009437"/>
    </source>
</evidence>
<gene>
    <name evidence="6" type="primary">alsR</name>
    <name evidence="6" type="ORF">CCOS864_03289</name>
</gene>
<evidence type="ECO:0000259" key="5">
    <source>
        <dbReference type="PROSITE" id="PS50931"/>
    </source>
</evidence>
<proteinExistence type="inferred from homology"/>
<dbReference type="PANTHER" id="PTHR30346">
    <property type="entry name" value="TRANSCRIPTIONAL DUAL REGULATOR HCAR-RELATED"/>
    <property type="match status" value="1"/>
</dbReference>
<dbReference type="SUPFAM" id="SSF46785">
    <property type="entry name" value="Winged helix' DNA-binding domain"/>
    <property type="match status" value="1"/>
</dbReference>
<protein>
    <submittedName>
        <fullName evidence="6">HTH-type transcriptional regulator AlsR</fullName>
    </submittedName>
</protein>
<dbReference type="SUPFAM" id="SSF53850">
    <property type="entry name" value="Periplasmic binding protein-like II"/>
    <property type="match status" value="1"/>
</dbReference>
<keyword evidence="7" id="KW-1185">Reference proteome</keyword>
<comment type="similarity">
    <text evidence="1">Belongs to the LysR transcriptional regulatory family.</text>
</comment>